<dbReference type="Pfam" id="PF00441">
    <property type="entry name" value="Acyl-CoA_dh_1"/>
    <property type="match status" value="1"/>
</dbReference>
<dbReference type="FunFam" id="1.10.540.10:FF:000004">
    <property type="entry name" value="Acyl-CoA dehydrogenase"/>
    <property type="match status" value="1"/>
</dbReference>
<dbReference type="EC" id="1.3.8.7" evidence="5"/>
<dbReference type="GO" id="GO:0050660">
    <property type="term" value="F:flavin adenine dinucleotide binding"/>
    <property type="evidence" value="ECO:0007669"/>
    <property type="project" value="InterPro"/>
</dbReference>
<feature type="domain" description="Acyl-CoA dehydrogenase/oxidase C-terminal" evidence="14">
    <location>
        <begin position="362"/>
        <end position="509"/>
    </location>
</feature>
<name>A0A8J6QZ48_9BACT</name>
<dbReference type="InterPro" id="IPR037069">
    <property type="entry name" value="AcylCoA_DH/ox_N_sf"/>
</dbReference>
<comment type="similarity">
    <text evidence="3">Belongs to the acyl-CoA dehydrogenase family.</text>
</comment>
<comment type="subunit">
    <text evidence="4">Homotetramer.</text>
</comment>
<feature type="transmembrane region" description="Helical" evidence="13">
    <location>
        <begin position="21"/>
        <end position="39"/>
    </location>
</feature>
<dbReference type="GO" id="GO:0033539">
    <property type="term" value="P:fatty acid beta-oxidation using acyl-CoA dehydrogenase"/>
    <property type="evidence" value="ECO:0007669"/>
    <property type="project" value="InterPro"/>
</dbReference>
<dbReference type="PANTHER" id="PTHR48083:SF33">
    <property type="entry name" value="ACYL-COENZYME A DEHYDROGENASE"/>
    <property type="match status" value="1"/>
</dbReference>
<evidence type="ECO:0000256" key="3">
    <source>
        <dbReference type="ARBA" id="ARBA00009347"/>
    </source>
</evidence>
<dbReference type="InterPro" id="IPR046373">
    <property type="entry name" value="Acyl-CoA_Oxase/DH_mid-dom_sf"/>
</dbReference>
<dbReference type="EMBL" id="JACWUN010000024">
    <property type="protein sequence ID" value="MBD1401838.1"/>
    <property type="molecule type" value="Genomic_DNA"/>
</dbReference>
<keyword evidence="13" id="KW-1133">Transmembrane helix</keyword>
<dbReference type="Pfam" id="PF02771">
    <property type="entry name" value="Acyl-CoA_dh_N"/>
    <property type="match status" value="1"/>
</dbReference>
<evidence type="ECO:0000256" key="9">
    <source>
        <dbReference type="ARBA" id="ARBA00022827"/>
    </source>
</evidence>
<dbReference type="GO" id="GO:0005737">
    <property type="term" value="C:cytoplasm"/>
    <property type="evidence" value="ECO:0007669"/>
    <property type="project" value="TreeGrafter"/>
</dbReference>
<feature type="domain" description="Acyl-CoA dehydrogenase C-terminal bacterial-type" evidence="17">
    <location>
        <begin position="516"/>
        <end position="798"/>
    </location>
</feature>
<organism evidence="18 19">
    <name type="scientific">Pelovirga terrestris</name>
    <dbReference type="NCBI Taxonomy" id="2771352"/>
    <lineage>
        <taxon>Bacteria</taxon>
        <taxon>Pseudomonadati</taxon>
        <taxon>Thermodesulfobacteriota</taxon>
        <taxon>Desulfuromonadia</taxon>
        <taxon>Geobacterales</taxon>
        <taxon>Geobacteraceae</taxon>
        <taxon>Pelovirga</taxon>
    </lineage>
</organism>
<evidence type="ECO:0000313" key="18">
    <source>
        <dbReference type="EMBL" id="MBD1401838.1"/>
    </source>
</evidence>
<dbReference type="EC" id="1.3.8.8" evidence="6"/>
<dbReference type="UniPathway" id="UPA00659"/>
<dbReference type="PANTHER" id="PTHR48083">
    <property type="entry name" value="MEDIUM-CHAIN SPECIFIC ACYL-COA DEHYDROGENASE, MITOCHONDRIAL-RELATED"/>
    <property type="match status" value="1"/>
</dbReference>
<feature type="domain" description="Acyl-CoA oxidase/dehydrogenase middle" evidence="15">
    <location>
        <begin position="239"/>
        <end position="330"/>
    </location>
</feature>
<dbReference type="SUPFAM" id="SSF47203">
    <property type="entry name" value="Acyl-CoA dehydrogenase C-terminal domain-like"/>
    <property type="match status" value="1"/>
</dbReference>
<keyword evidence="9" id="KW-0274">FAD</keyword>
<gene>
    <name evidence="18" type="ORF">ICT70_14340</name>
</gene>
<dbReference type="NCBIfam" id="NF007000">
    <property type="entry name" value="PRK09463.1"/>
    <property type="match status" value="1"/>
</dbReference>
<evidence type="ECO:0000256" key="2">
    <source>
        <dbReference type="ARBA" id="ARBA00005005"/>
    </source>
</evidence>
<dbReference type="InterPro" id="IPR009100">
    <property type="entry name" value="AcylCoA_DH/oxidase_NM_dom_sf"/>
</dbReference>
<evidence type="ECO:0000256" key="13">
    <source>
        <dbReference type="SAM" id="Phobius"/>
    </source>
</evidence>
<dbReference type="RefSeq" id="WP_191157839.1">
    <property type="nucleotide sequence ID" value="NZ_JACWUN010000024.1"/>
</dbReference>
<dbReference type="FunFam" id="1.20.140.10:FF:000009">
    <property type="entry name" value="Acyl-CoA dehydrogenase"/>
    <property type="match status" value="1"/>
</dbReference>
<comment type="caution">
    <text evidence="18">The sequence shown here is derived from an EMBL/GenBank/DDBJ whole genome shotgun (WGS) entry which is preliminary data.</text>
</comment>
<dbReference type="Gene3D" id="1.10.540.10">
    <property type="entry name" value="Acyl-CoA dehydrogenase/oxidase, N-terminal domain"/>
    <property type="match status" value="1"/>
</dbReference>
<comment type="catalytic activity">
    <reaction evidence="11">
        <text>a medium-chain 2,3-saturated fatty acyl-CoA + oxidized [electron-transfer flavoprotein] + H(+) = a medium-chain (2E)-enoyl-CoA + reduced [electron-transfer flavoprotein]</text>
        <dbReference type="Rhea" id="RHEA:14477"/>
        <dbReference type="Rhea" id="RHEA-COMP:10685"/>
        <dbReference type="Rhea" id="RHEA-COMP:10686"/>
        <dbReference type="ChEBI" id="CHEBI:15378"/>
        <dbReference type="ChEBI" id="CHEBI:57692"/>
        <dbReference type="ChEBI" id="CHEBI:58307"/>
        <dbReference type="ChEBI" id="CHEBI:83723"/>
        <dbReference type="ChEBI" id="CHEBI:83726"/>
        <dbReference type="EC" id="1.3.8.7"/>
    </reaction>
</comment>
<dbReference type="InterPro" id="IPR009075">
    <property type="entry name" value="AcylCo_DH/oxidase_C"/>
</dbReference>
<dbReference type="Pfam" id="PF02770">
    <property type="entry name" value="Acyl-CoA_dh_M"/>
    <property type="match status" value="1"/>
</dbReference>
<evidence type="ECO:0000259" key="16">
    <source>
        <dbReference type="Pfam" id="PF02771"/>
    </source>
</evidence>
<dbReference type="GO" id="GO:0004466">
    <property type="term" value="F:long-chain fatty acyl-CoA dehydrogenase activity"/>
    <property type="evidence" value="ECO:0007669"/>
    <property type="project" value="UniProtKB-EC"/>
</dbReference>
<evidence type="ECO:0000256" key="7">
    <source>
        <dbReference type="ARBA" id="ARBA00020144"/>
    </source>
</evidence>
<keyword evidence="8" id="KW-0285">Flavoprotein</keyword>
<evidence type="ECO:0000256" key="5">
    <source>
        <dbReference type="ARBA" id="ARBA00012033"/>
    </source>
</evidence>
<dbReference type="InterPro" id="IPR036250">
    <property type="entry name" value="AcylCo_DH-like_C"/>
</dbReference>
<dbReference type="InterPro" id="IPR050741">
    <property type="entry name" value="Acyl-CoA_dehydrogenase"/>
</dbReference>
<evidence type="ECO:0000256" key="8">
    <source>
        <dbReference type="ARBA" id="ARBA00022630"/>
    </source>
</evidence>
<feature type="transmembrane region" description="Helical" evidence="13">
    <location>
        <begin position="45"/>
        <end position="62"/>
    </location>
</feature>
<comment type="pathway">
    <text evidence="2">Lipid metabolism; fatty acid beta-oxidation.</text>
</comment>
<dbReference type="Gene3D" id="2.40.110.10">
    <property type="entry name" value="Butyryl-CoA Dehydrogenase, subunit A, domain 2"/>
    <property type="match status" value="1"/>
</dbReference>
<dbReference type="SUPFAM" id="SSF56645">
    <property type="entry name" value="Acyl-CoA dehydrogenase NM domain-like"/>
    <property type="match status" value="1"/>
</dbReference>
<keyword evidence="13" id="KW-0812">Transmembrane</keyword>
<comment type="catalytic activity">
    <reaction evidence="12">
        <text>a long-chain 2,3-saturated fatty acyl-CoA + oxidized [electron-transfer flavoprotein] + H(+) = a long-chain (2E)-enoyl-CoA + reduced [electron-transfer flavoprotein]</text>
        <dbReference type="Rhea" id="RHEA:17721"/>
        <dbReference type="Rhea" id="RHEA-COMP:10685"/>
        <dbReference type="Rhea" id="RHEA-COMP:10686"/>
        <dbReference type="ChEBI" id="CHEBI:15378"/>
        <dbReference type="ChEBI" id="CHEBI:57692"/>
        <dbReference type="ChEBI" id="CHEBI:58307"/>
        <dbReference type="ChEBI" id="CHEBI:83721"/>
        <dbReference type="ChEBI" id="CHEBI:83727"/>
        <dbReference type="EC" id="1.3.8.8"/>
    </reaction>
</comment>
<dbReference type="AlphaFoldDB" id="A0A8J6QZ48"/>
<accession>A0A8J6QZ48</accession>
<protein>
    <recommendedName>
        <fullName evidence="7">Acyl-coenzyme A dehydrogenase</fullName>
        <ecNumber evidence="5">1.3.8.7</ecNumber>
        <ecNumber evidence="6">1.3.8.8</ecNumber>
    </recommendedName>
</protein>
<evidence type="ECO:0000256" key="1">
    <source>
        <dbReference type="ARBA" id="ARBA00001974"/>
    </source>
</evidence>
<dbReference type="InterPro" id="IPR015396">
    <property type="entry name" value="FadE_C"/>
</dbReference>
<reference evidence="18" key="1">
    <citation type="submission" date="2020-09" db="EMBL/GenBank/DDBJ databases">
        <title>Pelobacter alkaliphilus sp. nov., a novel anaerobic arsenate-reducing bacterium from terrestrial mud volcano.</title>
        <authorList>
            <person name="Khomyakova M.A."/>
            <person name="Merkel A.Y."/>
            <person name="Slobodkin A.I."/>
        </authorList>
    </citation>
    <scope>NUCLEOTIDE SEQUENCE</scope>
    <source>
        <strain evidence="18">M08fum</strain>
    </source>
</reference>
<evidence type="ECO:0000259" key="17">
    <source>
        <dbReference type="Pfam" id="PF09317"/>
    </source>
</evidence>
<keyword evidence="13" id="KW-0472">Membrane</keyword>
<feature type="domain" description="Acyl-CoA dehydrogenase/oxidase N-terminal" evidence="16">
    <location>
        <begin position="125"/>
        <end position="235"/>
    </location>
</feature>
<dbReference type="Proteomes" id="UP000632828">
    <property type="component" value="Unassembled WGS sequence"/>
</dbReference>
<evidence type="ECO:0000256" key="6">
    <source>
        <dbReference type="ARBA" id="ARBA00012040"/>
    </source>
</evidence>
<evidence type="ECO:0000313" key="19">
    <source>
        <dbReference type="Proteomes" id="UP000632828"/>
    </source>
</evidence>
<evidence type="ECO:0000256" key="4">
    <source>
        <dbReference type="ARBA" id="ARBA00011881"/>
    </source>
</evidence>
<dbReference type="GO" id="GO:0070991">
    <property type="term" value="F:medium-chain fatty acyl-CoA dehydrogenase activity"/>
    <property type="evidence" value="ECO:0007669"/>
    <property type="project" value="UniProtKB-EC"/>
</dbReference>
<keyword evidence="10" id="KW-0560">Oxidoreductase</keyword>
<evidence type="ECO:0000256" key="12">
    <source>
        <dbReference type="ARBA" id="ARBA00049247"/>
    </source>
</evidence>
<evidence type="ECO:0000256" key="11">
    <source>
        <dbReference type="ARBA" id="ARBA00047882"/>
    </source>
</evidence>
<keyword evidence="19" id="KW-1185">Reference proteome</keyword>
<evidence type="ECO:0000259" key="14">
    <source>
        <dbReference type="Pfam" id="PF00441"/>
    </source>
</evidence>
<comment type="cofactor">
    <cofactor evidence="1">
        <name>FAD</name>
        <dbReference type="ChEBI" id="CHEBI:57692"/>
    </cofactor>
</comment>
<sequence>MMTIYISVAVLLGLAYFRVQLWLWSLILVVGITVLAYAWGASAGISVGVGAVAAVAAVLLNVRPLRREVLTRPLFSLFKRLLPPLSETEREALEAGTVGWDGELFSGDPDWQKLLDLPEPALSEAEQQFLDGTVDVLCRMLDDWQIVAKNKDLPPDVWQYLKEQRFFGMIIPPEYGGLGFSALGHSAVIMKIASRSITAAVTVMVPNSLGPAELLLHYGTSAQKDHYLPRLAKGDEIPCFALTGPEAGSDAAAMPDRGIVSKGLFNGEEIVGIRLNWEKRYITLGPVATLLGLAFKLEDPDHLLGAKEDLGITLALIPTNTPGITIGNRHVPLDMPFMNGPNWGKDVFIPLDWIIGGPERAGQGWRLLMESLGVGRSISLPALSTGAGKLACRATGAYARIRRQFRVPIGQMEGVEEALARIGGLTYQIEAARSLTCAAVDRGEKPAVLSAVVKYTATERMRQVLNDAMDIQGGSGICLGPRNLLGRPYQSIPIGITVEGANILTRTLIVFGQGAIRSHPYVLKEMQAVAEPDQAAGLRAFDEHFFAHVGFTISTGVRAFISGLTGGQLLPVPDGPNRRILQRTSRLSSAFVLTADTAMLILGGNLKRKEKLSGRLADILSNLYLISAVVKQFEDRGRPKEEQPLMEWACAESFRVIETSFQEFLRNFPNRPVAWLLRLATFPLGFRSAAPKDDLGHQVAGLLMTPSPTRNRLTQGIFVPTDVDEPLGRIEDALVKVIVAEVVEKKLRLAQRQGVIRETREADLPAAGIAAGVITTEEAQEVEQANAARAEVIRVDDFPSATLRQGGDQ</sequence>
<dbReference type="InterPro" id="IPR006091">
    <property type="entry name" value="Acyl-CoA_Oxase/DH_mid-dom"/>
</dbReference>
<dbReference type="NCBIfam" id="NF009586">
    <property type="entry name" value="PRK13026.1"/>
    <property type="match status" value="1"/>
</dbReference>
<dbReference type="InterPro" id="IPR013786">
    <property type="entry name" value="AcylCoA_DH/ox_N"/>
</dbReference>
<dbReference type="Gene3D" id="1.20.140.10">
    <property type="entry name" value="Butyryl-CoA Dehydrogenase, subunit A, domain 3"/>
    <property type="match status" value="1"/>
</dbReference>
<evidence type="ECO:0000259" key="15">
    <source>
        <dbReference type="Pfam" id="PF02770"/>
    </source>
</evidence>
<proteinExistence type="inferred from homology"/>
<dbReference type="Pfam" id="PF09317">
    <property type="entry name" value="ACDH_C"/>
    <property type="match status" value="1"/>
</dbReference>
<evidence type="ECO:0000256" key="10">
    <source>
        <dbReference type="ARBA" id="ARBA00023002"/>
    </source>
</evidence>